<dbReference type="Pfam" id="PF00248">
    <property type="entry name" value="Aldo_ket_red"/>
    <property type="match status" value="1"/>
</dbReference>
<dbReference type="SUPFAM" id="SSF51430">
    <property type="entry name" value="NAD(P)-linked oxidoreductase"/>
    <property type="match status" value="1"/>
</dbReference>
<protein>
    <submittedName>
        <fullName evidence="3">Predicted oxidoreductase</fullName>
    </submittedName>
</protein>
<dbReference type="RefSeq" id="WP_075074951.1">
    <property type="nucleotide sequence ID" value="NZ_DF967972.1"/>
</dbReference>
<dbReference type="STRING" id="360412.LARV_03596"/>
<organism evidence="3">
    <name type="scientific">Longilinea arvoryzae</name>
    <dbReference type="NCBI Taxonomy" id="360412"/>
    <lineage>
        <taxon>Bacteria</taxon>
        <taxon>Bacillati</taxon>
        <taxon>Chloroflexota</taxon>
        <taxon>Anaerolineae</taxon>
        <taxon>Anaerolineales</taxon>
        <taxon>Anaerolineaceae</taxon>
        <taxon>Longilinea</taxon>
    </lineage>
</organism>
<dbReference type="Gene3D" id="3.20.20.100">
    <property type="entry name" value="NADP-dependent oxidoreductase domain"/>
    <property type="match status" value="1"/>
</dbReference>
<dbReference type="PANTHER" id="PTHR43364:SF4">
    <property type="entry name" value="NAD(P)-LINKED OXIDOREDUCTASE SUPERFAMILY PROTEIN"/>
    <property type="match status" value="1"/>
</dbReference>
<dbReference type="EMBL" id="DF967972">
    <property type="protein sequence ID" value="GAP15804.1"/>
    <property type="molecule type" value="Genomic_DNA"/>
</dbReference>
<dbReference type="OrthoDB" id="9773828at2"/>
<name>A0A0S7BD32_9CHLR</name>
<feature type="domain" description="NADP-dependent oxidoreductase" evidence="2">
    <location>
        <begin position="38"/>
        <end position="345"/>
    </location>
</feature>
<dbReference type="Proteomes" id="UP000055060">
    <property type="component" value="Unassembled WGS sequence"/>
</dbReference>
<keyword evidence="1" id="KW-0560">Oxidoreductase</keyword>
<evidence type="ECO:0000256" key="1">
    <source>
        <dbReference type="ARBA" id="ARBA00023002"/>
    </source>
</evidence>
<keyword evidence="4" id="KW-1185">Reference proteome</keyword>
<dbReference type="InterPro" id="IPR023210">
    <property type="entry name" value="NADP_OxRdtase_dom"/>
</dbReference>
<reference evidence="3" key="1">
    <citation type="submission" date="2015-07" db="EMBL/GenBank/DDBJ databases">
        <title>Draft Genome Sequences of Anaerolinea thermolimosa IMO-1, Bellilinea caldifistulae GOMI-1, Leptolinea tardivitalis YMTK-2, Levilinea saccharolytica KIBI-1,Longilinea arvoryzae KOME-1, Previously Described as Members of the Anaerolineaceae (Chloroflexi).</title>
        <authorList>
            <person name="Sekiguchi Y."/>
            <person name="Ohashi A."/>
            <person name="Matsuura N."/>
            <person name="Tourlousse M.D."/>
        </authorList>
    </citation>
    <scope>NUCLEOTIDE SEQUENCE [LARGE SCALE GENOMIC DNA]</scope>
    <source>
        <strain evidence="3">KOME-1</strain>
    </source>
</reference>
<evidence type="ECO:0000313" key="3">
    <source>
        <dbReference type="EMBL" id="GAP15804.1"/>
    </source>
</evidence>
<evidence type="ECO:0000313" key="4">
    <source>
        <dbReference type="Proteomes" id="UP000055060"/>
    </source>
</evidence>
<dbReference type="GO" id="GO:0016491">
    <property type="term" value="F:oxidoreductase activity"/>
    <property type="evidence" value="ECO:0007669"/>
    <property type="project" value="UniProtKB-KW"/>
</dbReference>
<dbReference type="InterPro" id="IPR050523">
    <property type="entry name" value="AKR_Detox_Biosynth"/>
</dbReference>
<dbReference type="InterPro" id="IPR036812">
    <property type="entry name" value="NAD(P)_OxRdtase_dom_sf"/>
</dbReference>
<accession>A0A0S7BD32</accession>
<proteinExistence type="predicted"/>
<sequence>MESSIPNPAQTDVPFVIDDFHKMPYRRLGQSGLRVSNVGLGTWKFGYPETGDGARVDEKTAFEIFDRAIELGVTFWDTANRYNFGSGNSERLIGKWLANNPDQRRNIVLATKIFGGMDGYTPNHCRLGRINILESVYACLDRLQSDSIDLLYFHSYEPDTPPEESLSAIEDLVRQDLIRHFAVSNFTVDQLQLYQSLESSFSIRCRVVAVQNQYDILNFETGQPGVLEHCRQSGVSFVAFSPLARGLLTSRYLNKTKIGPGDRLFDEGTLDKDLTPQAYQRLVQLAAVATELGLEVNQLALAYMLTLPGMGPVIPASSTVQQLESNAAAGRFVLTAEQRERINAIIVPEKP</sequence>
<dbReference type="AlphaFoldDB" id="A0A0S7BD32"/>
<dbReference type="PANTHER" id="PTHR43364">
    <property type="entry name" value="NADH-SPECIFIC METHYLGLYOXAL REDUCTASE-RELATED"/>
    <property type="match status" value="1"/>
</dbReference>
<evidence type="ECO:0000259" key="2">
    <source>
        <dbReference type="Pfam" id="PF00248"/>
    </source>
</evidence>
<gene>
    <name evidence="3" type="ORF">LARV_03596</name>
</gene>